<reference evidence="2 3" key="1">
    <citation type="journal article" date="2001" name="Proc. Natl. Acad. Sci. U.S.A.">
        <title>Genome sequence of an industrial microorganism Streptomyces avermitilis: deducing the ability of producing secondary metabolites.</title>
        <authorList>
            <person name="Omura S."/>
            <person name="Ikeda H."/>
            <person name="Ishikawa J."/>
            <person name="Hanamoto A."/>
            <person name="Takahashi C."/>
            <person name="Shinose M."/>
            <person name="Takahashi Y."/>
            <person name="Horikawa H."/>
            <person name="Nakazawa H."/>
            <person name="Osonoe T."/>
            <person name="Kikuchi H."/>
            <person name="Shiba T."/>
            <person name="Sakaki Y."/>
            <person name="Hattori M."/>
        </authorList>
    </citation>
    <scope>NUCLEOTIDE SEQUENCE [LARGE SCALE GENOMIC DNA]</scope>
    <source>
        <strain evidence="3">ATCC 31267 / DSM 46492 / JCM 5070 / NBRC 14893 / NCIMB 12804 / NRRL 8165 / MA-4680</strain>
    </source>
</reference>
<accession>Q82R12</accession>
<reference evidence="2 3" key="3">
    <citation type="journal article" date="2014" name="J. Ind. Microbiol. Biotechnol.">
        <title>Genome mining of the Streptomyces avermitilis genome and development of genome-minimized hosts for heterologous expression of biosynthetic gene clusters.</title>
        <authorList>
            <person name="Ikeda H."/>
            <person name="Shin-ya K."/>
            <person name="Omura S."/>
        </authorList>
    </citation>
    <scope>NUCLEOTIDE SEQUENCE [LARGE SCALE GENOMIC DNA]</scope>
    <source>
        <strain evidence="3">ATCC 31267 / DSM 46492 / JCM 5070 / NBRC 14893 / NCIMB 12804 / NRRL 8165 / MA-4680</strain>
    </source>
</reference>
<dbReference type="AlphaFoldDB" id="Q82R12"/>
<organism evidence="2 3">
    <name type="scientific">Streptomyces avermitilis (strain ATCC 31267 / DSM 46492 / JCM 5070 / NBRC 14893 / NCIMB 12804 / NRRL 8165 / MA-4680)</name>
    <dbReference type="NCBI Taxonomy" id="227882"/>
    <lineage>
        <taxon>Bacteria</taxon>
        <taxon>Bacillati</taxon>
        <taxon>Actinomycetota</taxon>
        <taxon>Actinomycetes</taxon>
        <taxon>Kitasatosporales</taxon>
        <taxon>Streptomycetaceae</taxon>
        <taxon>Streptomyces</taxon>
    </lineage>
</organism>
<sequence>MRVGCASASCSGTTHSRINSRRSRDSSPYAMPPTARAEAAPIPPVSSVARVASPVLPKVLEGVREVATSRPRRTPKAR</sequence>
<dbReference type="KEGG" id="sma:SAVERM_332"/>
<evidence type="ECO:0000313" key="3">
    <source>
        <dbReference type="Proteomes" id="UP000000428"/>
    </source>
</evidence>
<evidence type="ECO:0000256" key="1">
    <source>
        <dbReference type="SAM" id="MobiDB-lite"/>
    </source>
</evidence>
<name>Q82R12_STRAW</name>
<reference evidence="2 3" key="2">
    <citation type="journal article" date="2003" name="Nat. Biotechnol.">
        <title>Complete genome sequence and comparative analysis of the industrial microorganism Streptomyces avermitilis.</title>
        <authorList>
            <person name="Ikeda H."/>
            <person name="Ishikawa J."/>
            <person name="Hanamoto A."/>
            <person name="Shinose M."/>
            <person name="Kikuchi H."/>
            <person name="Shiba T."/>
            <person name="Sakaki Y."/>
            <person name="Hattori M."/>
            <person name="Omura S."/>
        </authorList>
    </citation>
    <scope>NUCLEOTIDE SEQUENCE [LARGE SCALE GENOMIC DNA]</scope>
    <source>
        <strain evidence="3">ATCC 31267 / DSM 46492 / JCM 5070 / NBRC 14893 / NCIMB 12804 / NRRL 8165 / MA-4680</strain>
    </source>
</reference>
<gene>
    <name evidence="2" type="ORF">SAVERM_332</name>
</gene>
<dbReference type="Proteomes" id="UP000000428">
    <property type="component" value="Chromosome"/>
</dbReference>
<protein>
    <submittedName>
        <fullName evidence="2">Uncharacterized protein</fullName>
    </submittedName>
</protein>
<keyword evidence="3" id="KW-1185">Reference proteome</keyword>
<dbReference type="EMBL" id="BA000030">
    <property type="protein sequence ID" value="BAC68042.1"/>
    <property type="molecule type" value="Genomic_DNA"/>
</dbReference>
<evidence type="ECO:0000313" key="2">
    <source>
        <dbReference type="EMBL" id="BAC68042.1"/>
    </source>
</evidence>
<feature type="region of interest" description="Disordered" evidence="1">
    <location>
        <begin position="1"/>
        <end position="43"/>
    </location>
</feature>
<proteinExistence type="predicted"/>
<dbReference type="HOGENOM" id="CLU_2620385_0_0_11"/>